<gene>
    <name evidence="2" type="ORF">H312_01120</name>
</gene>
<evidence type="ECO:0000259" key="1">
    <source>
        <dbReference type="Pfam" id="PF10382"/>
    </source>
</evidence>
<dbReference type="HOGENOM" id="CLU_140543_0_0_1"/>
<feature type="domain" description="5'-3' DNA helicase ZGRF1-like N-terminal" evidence="1">
    <location>
        <begin position="3"/>
        <end position="64"/>
    </location>
</feature>
<evidence type="ECO:0000313" key="2">
    <source>
        <dbReference type="EMBL" id="KCZ81448.1"/>
    </source>
</evidence>
<name>A0A059F2E4_9MICR</name>
<organism evidence="2 3">
    <name type="scientific">Anncaliia algerae PRA339</name>
    <dbReference type="NCBI Taxonomy" id="1288291"/>
    <lineage>
        <taxon>Eukaryota</taxon>
        <taxon>Fungi</taxon>
        <taxon>Fungi incertae sedis</taxon>
        <taxon>Microsporidia</taxon>
        <taxon>Tubulinosematoidea</taxon>
        <taxon>Tubulinosematidae</taxon>
        <taxon>Anncaliia</taxon>
    </lineage>
</organism>
<dbReference type="EMBL" id="KK365142">
    <property type="protein sequence ID" value="KCZ81448.1"/>
    <property type="molecule type" value="Genomic_DNA"/>
</dbReference>
<evidence type="ECO:0000313" key="3">
    <source>
        <dbReference type="Proteomes" id="UP000030655"/>
    </source>
</evidence>
<protein>
    <recommendedName>
        <fullName evidence="1">5'-3' DNA helicase ZGRF1-like N-terminal domain-containing protein</fullName>
    </recommendedName>
</protein>
<dbReference type="Pfam" id="PF10382">
    <property type="entry name" value="ZGRF1-like_N"/>
    <property type="match status" value="1"/>
</dbReference>
<accession>A0A059F2E4</accession>
<dbReference type="Proteomes" id="UP000030655">
    <property type="component" value="Unassembled WGS sequence"/>
</dbReference>
<dbReference type="VEuPathDB" id="MicrosporidiaDB:H312_01120"/>
<dbReference type="InterPro" id="IPR018838">
    <property type="entry name" value="ZGRF1-like_N"/>
</dbReference>
<dbReference type="AlphaFoldDB" id="A0A059F2E4"/>
<reference evidence="2 3" key="2">
    <citation type="submission" date="2014-03" db="EMBL/GenBank/DDBJ databases">
        <title>The Genome Sequence of Anncaliia algerae insect isolate PRA339.</title>
        <authorList>
            <consortium name="The Broad Institute Genome Sequencing Platform"/>
            <consortium name="The Broad Institute Genome Sequencing Center for Infectious Disease"/>
            <person name="Cuomo C."/>
            <person name="Becnel J."/>
            <person name="Sanscrainte N."/>
            <person name="Walker B."/>
            <person name="Young S.K."/>
            <person name="Zeng Q."/>
            <person name="Gargeya S."/>
            <person name="Fitzgerald M."/>
            <person name="Haas B."/>
            <person name="Abouelleil A."/>
            <person name="Alvarado L."/>
            <person name="Arachchi H.M."/>
            <person name="Berlin A.M."/>
            <person name="Chapman S.B."/>
            <person name="Dewar J."/>
            <person name="Goldberg J."/>
            <person name="Griggs A."/>
            <person name="Gujja S."/>
            <person name="Hansen M."/>
            <person name="Howarth C."/>
            <person name="Imamovic A."/>
            <person name="Larimer J."/>
            <person name="McCowan C."/>
            <person name="Murphy C."/>
            <person name="Neiman D."/>
            <person name="Pearson M."/>
            <person name="Priest M."/>
            <person name="Roberts A."/>
            <person name="Saif S."/>
            <person name="Shea T."/>
            <person name="Sisk P."/>
            <person name="Sykes S."/>
            <person name="Wortman J."/>
            <person name="Nusbaum C."/>
            <person name="Birren B."/>
        </authorList>
    </citation>
    <scope>NUCLEOTIDE SEQUENCE [LARGE SCALE GENOMIC DNA]</scope>
    <source>
        <strain evidence="2 3">PRA339</strain>
    </source>
</reference>
<sequence length="123" mass="14644">MQNCIYTKDIIKKSKTWLEGFIEKKENKVILYDEEKKIISSKLLKEISQELRIGIYLVYVDNIETMCNDESIKDQSIKRTKIERNEVQKVENNINKMNQNDLIFGNRTEEEILKIIDDLTENK</sequence>
<reference evidence="3" key="1">
    <citation type="submission" date="2013-02" db="EMBL/GenBank/DDBJ databases">
        <authorList>
            <consortium name="The Broad Institute Genome Sequencing Platform"/>
            <person name="Cuomo C."/>
            <person name="Becnel J."/>
            <person name="Sanscrainte N."/>
            <person name="Walker B."/>
            <person name="Young S.K."/>
            <person name="Zeng Q."/>
            <person name="Gargeya S."/>
            <person name="Fitzgerald M."/>
            <person name="Haas B."/>
            <person name="Abouelleil A."/>
            <person name="Alvarado L."/>
            <person name="Arachchi H.M."/>
            <person name="Berlin A.M."/>
            <person name="Chapman S.B."/>
            <person name="Dewar J."/>
            <person name="Goldberg J."/>
            <person name="Griggs A."/>
            <person name="Gujja S."/>
            <person name="Hansen M."/>
            <person name="Howarth C."/>
            <person name="Imamovic A."/>
            <person name="Larimer J."/>
            <person name="McCowan C."/>
            <person name="Murphy C."/>
            <person name="Neiman D."/>
            <person name="Pearson M."/>
            <person name="Priest M."/>
            <person name="Roberts A."/>
            <person name="Saif S."/>
            <person name="Shea T."/>
            <person name="Sisk P."/>
            <person name="Sykes S."/>
            <person name="Wortman J."/>
            <person name="Nusbaum C."/>
            <person name="Birren B."/>
        </authorList>
    </citation>
    <scope>NUCLEOTIDE SEQUENCE [LARGE SCALE GENOMIC DNA]</scope>
    <source>
        <strain evidence="3">PRA339</strain>
    </source>
</reference>
<proteinExistence type="predicted"/>
<dbReference type="OrthoDB" id="2196121at2759"/>
<keyword evidence="3" id="KW-1185">Reference proteome</keyword>